<evidence type="ECO:0000256" key="1">
    <source>
        <dbReference type="ARBA" id="ARBA00006987"/>
    </source>
</evidence>
<dbReference type="PANTHER" id="PTHR42928">
    <property type="entry name" value="TRICARBOXYLATE-BINDING PROTEIN"/>
    <property type="match status" value="1"/>
</dbReference>
<feature type="chain" id="PRO_5045180018" evidence="2">
    <location>
        <begin position="27"/>
        <end position="336"/>
    </location>
</feature>
<keyword evidence="2" id="KW-0732">Signal</keyword>
<name>A0ABV7FTI9_9PROT</name>
<dbReference type="EMBL" id="JBHRTN010000003">
    <property type="protein sequence ID" value="MFC3123662.1"/>
    <property type="molecule type" value="Genomic_DNA"/>
</dbReference>
<evidence type="ECO:0000256" key="2">
    <source>
        <dbReference type="SAM" id="SignalP"/>
    </source>
</evidence>
<dbReference type="InterPro" id="IPR042100">
    <property type="entry name" value="Bug_dom1"/>
</dbReference>
<comment type="similarity">
    <text evidence="1">Belongs to the UPF0065 (bug) family.</text>
</comment>
<evidence type="ECO:0000313" key="4">
    <source>
        <dbReference type="Proteomes" id="UP001595593"/>
    </source>
</evidence>
<protein>
    <submittedName>
        <fullName evidence="3">Bug family tripartite tricarboxylate transporter substrate binding protein</fullName>
    </submittedName>
</protein>
<gene>
    <name evidence="3" type="ORF">ACFOD4_01205</name>
</gene>
<comment type="caution">
    <text evidence="3">The sequence shown here is derived from an EMBL/GenBank/DDBJ whole genome shotgun (WGS) entry which is preliminary data.</text>
</comment>
<dbReference type="PANTHER" id="PTHR42928:SF1">
    <property type="entry name" value="BLR4371 PROTEIN"/>
    <property type="match status" value="1"/>
</dbReference>
<sequence>MKMLPKVAALGASLGAALIAAVPAEAQQGWKPNRPIEFVVTSGAGGGTDVFARAVQAAINKHDLTPTSVVVTNKGGGSGVEGYVYGTGAKGDPHKVIFGTNNAWTLPMVVKTSWKTEDFLPVSIMAFDEFMLWVKQDSPWKSAADFVAAAKEKPGEIRMGGSQTHDTDQTLTVLIEKAADIKLKYIPYQGGGTVGVQLAGGHIEANTNNPSESVGGWRGGQVRPLCVFRQTPMPAGNKVTPEQGWSDVPTCSSQGLNITEFNMPRTVFLPPGTPPAAQAYWVDVFRRVSETPEWKDYVTRTSQNGQFVSGDAMRERIKAEEASTRTIFEEAGWLVK</sequence>
<dbReference type="InterPro" id="IPR005064">
    <property type="entry name" value="BUG"/>
</dbReference>
<reference evidence="4" key="1">
    <citation type="journal article" date="2019" name="Int. J. Syst. Evol. Microbiol.">
        <title>The Global Catalogue of Microorganisms (GCM) 10K type strain sequencing project: providing services to taxonomists for standard genome sequencing and annotation.</title>
        <authorList>
            <consortium name="The Broad Institute Genomics Platform"/>
            <consortium name="The Broad Institute Genome Sequencing Center for Infectious Disease"/>
            <person name="Wu L."/>
            <person name="Ma J."/>
        </authorList>
    </citation>
    <scope>NUCLEOTIDE SEQUENCE [LARGE SCALE GENOMIC DNA]</scope>
    <source>
        <strain evidence="4">KCTC 52094</strain>
    </source>
</reference>
<dbReference type="Gene3D" id="3.40.190.150">
    <property type="entry name" value="Bordetella uptake gene, domain 1"/>
    <property type="match status" value="1"/>
</dbReference>
<organism evidence="3 4">
    <name type="scientific">Teichococcus globiformis</name>
    <dbReference type="NCBI Taxonomy" id="2307229"/>
    <lineage>
        <taxon>Bacteria</taxon>
        <taxon>Pseudomonadati</taxon>
        <taxon>Pseudomonadota</taxon>
        <taxon>Alphaproteobacteria</taxon>
        <taxon>Acetobacterales</taxon>
        <taxon>Roseomonadaceae</taxon>
        <taxon>Roseomonas</taxon>
    </lineage>
</organism>
<accession>A0ABV7FTI9</accession>
<dbReference type="Proteomes" id="UP001595593">
    <property type="component" value="Unassembled WGS sequence"/>
</dbReference>
<feature type="signal peptide" evidence="2">
    <location>
        <begin position="1"/>
        <end position="26"/>
    </location>
</feature>
<dbReference type="Pfam" id="PF03401">
    <property type="entry name" value="TctC"/>
    <property type="match status" value="1"/>
</dbReference>
<dbReference type="PIRSF" id="PIRSF017082">
    <property type="entry name" value="YflP"/>
    <property type="match status" value="1"/>
</dbReference>
<dbReference type="CDD" id="cd07012">
    <property type="entry name" value="PBP2_Bug_TTT"/>
    <property type="match status" value="1"/>
</dbReference>
<proteinExistence type="inferred from homology"/>
<dbReference type="RefSeq" id="WP_379592759.1">
    <property type="nucleotide sequence ID" value="NZ_JBHRTN010000003.1"/>
</dbReference>
<keyword evidence="4" id="KW-1185">Reference proteome</keyword>
<dbReference type="Gene3D" id="3.40.190.10">
    <property type="entry name" value="Periplasmic binding protein-like II"/>
    <property type="match status" value="1"/>
</dbReference>
<evidence type="ECO:0000313" key="3">
    <source>
        <dbReference type="EMBL" id="MFC3123662.1"/>
    </source>
</evidence>